<evidence type="ECO:0000256" key="5">
    <source>
        <dbReference type="ARBA" id="ARBA00012458"/>
    </source>
</evidence>
<dbReference type="PROSITE" id="PS50972">
    <property type="entry name" value="PTERIN_BINDING"/>
    <property type="match status" value="1"/>
</dbReference>
<evidence type="ECO:0000313" key="12">
    <source>
        <dbReference type="EMBL" id="NMW86555.1"/>
    </source>
</evidence>
<dbReference type="PROSITE" id="PS00792">
    <property type="entry name" value="DHPS_1"/>
    <property type="match status" value="1"/>
</dbReference>
<accession>A0A2X2YGI7</accession>
<evidence type="ECO:0000313" key="13">
    <source>
        <dbReference type="EMBL" id="SQB63546.1"/>
    </source>
</evidence>
<sequence length="296" mass="32013">MTVPMDTHPEPSVSSLPDYLCPPRTLVMGILNVTPNSFSDGGKWFDSSQAVAHGLEMVAQGADLIDVGGESTAPGRKPVEVEEEIARVLPVISKLSEAGVTVSVDTLHAETAQAAAAAGASIINDVSGGIVDDTMFATIATLQSRYPQLSYICQHWRGSPEVANQLAVYDNVAAETWREVESRLELMRHSDIDMRRVIIDPGLGFSKVGEQDWEVLANLEVFLHRGYPVLLGPSRKRYLADLETVASDRHARDDATAAVSMFCALHKVWAVRVHNVAPVAVAVQAAARLDAHRHSC</sequence>
<comment type="catalytic activity">
    <reaction evidence="1">
        <text>(7,8-dihydropterin-6-yl)methyl diphosphate + 4-aminobenzoate = 7,8-dihydropteroate + diphosphate</text>
        <dbReference type="Rhea" id="RHEA:19949"/>
        <dbReference type="ChEBI" id="CHEBI:17836"/>
        <dbReference type="ChEBI" id="CHEBI:17839"/>
        <dbReference type="ChEBI" id="CHEBI:33019"/>
        <dbReference type="ChEBI" id="CHEBI:72950"/>
        <dbReference type="EC" id="2.5.1.15"/>
    </reaction>
</comment>
<keyword evidence="7 10" id="KW-0479">Metal-binding</keyword>
<dbReference type="InterPro" id="IPR011005">
    <property type="entry name" value="Dihydropteroate_synth-like_sf"/>
</dbReference>
<evidence type="ECO:0000256" key="3">
    <source>
        <dbReference type="ARBA" id="ARBA00004763"/>
    </source>
</evidence>
<evidence type="ECO:0000259" key="11">
    <source>
        <dbReference type="PROSITE" id="PS50972"/>
    </source>
</evidence>
<dbReference type="Proteomes" id="UP000553981">
    <property type="component" value="Unassembled WGS sequence"/>
</dbReference>
<comment type="function">
    <text evidence="10">Catalyzes the condensation of para-aminobenzoate (pABA) with 6-hydroxymethyl-7,8-dihydropterin diphosphate (DHPt-PP) to form 7,8-dihydropteroate (H2Pte), the immediate precursor of folate derivatives.</text>
</comment>
<evidence type="ECO:0000256" key="4">
    <source>
        <dbReference type="ARBA" id="ARBA00009503"/>
    </source>
</evidence>
<organism evidence="13 14">
    <name type="scientific">Mobiluncus curtisii</name>
    <dbReference type="NCBI Taxonomy" id="2051"/>
    <lineage>
        <taxon>Bacteria</taxon>
        <taxon>Bacillati</taxon>
        <taxon>Actinomycetota</taxon>
        <taxon>Actinomycetes</taxon>
        <taxon>Actinomycetales</taxon>
        <taxon>Actinomycetaceae</taxon>
        <taxon>Mobiluncus</taxon>
    </lineage>
</organism>
<dbReference type="EC" id="2.5.1.15" evidence="5 10"/>
<keyword evidence="9 10" id="KW-0289">Folate biosynthesis</keyword>
<dbReference type="AlphaFoldDB" id="A0A2X2YGI7"/>
<dbReference type="SUPFAM" id="SSF51717">
    <property type="entry name" value="Dihydropteroate synthetase-like"/>
    <property type="match status" value="1"/>
</dbReference>
<dbReference type="GO" id="GO:0004156">
    <property type="term" value="F:dihydropteroate synthase activity"/>
    <property type="evidence" value="ECO:0007669"/>
    <property type="project" value="UniProtKB-EC"/>
</dbReference>
<evidence type="ECO:0000313" key="15">
    <source>
        <dbReference type="Proteomes" id="UP000553981"/>
    </source>
</evidence>
<comment type="cofactor">
    <cofactor evidence="2 10">
        <name>Mg(2+)</name>
        <dbReference type="ChEBI" id="CHEBI:18420"/>
    </cofactor>
</comment>
<name>A0A2X2YGI7_9ACTO</name>
<gene>
    <name evidence="13" type="primary">folP1</name>
    <name evidence="12" type="synonym">folP</name>
    <name evidence="12" type="ORF">HHJ67_02150</name>
    <name evidence="13" type="ORF">NCTC11820_00328</name>
</gene>
<dbReference type="GO" id="GO:0005829">
    <property type="term" value="C:cytosol"/>
    <property type="evidence" value="ECO:0007669"/>
    <property type="project" value="TreeGrafter"/>
</dbReference>
<feature type="domain" description="Pterin-binding" evidence="11">
    <location>
        <begin position="25"/>
        <end position="284"/>
    </location>
</feature>
<dbReference type="EMBL" id="JABCUI010000001">
    <property type="protein sequence ID" value="NMW86555.1"/>
    <property type="molecule type" value="Genomic_DNA"/>
</dbReference>
<dbReference type="GO" id="GO:0046872">
    <property type="term" value="F:metal ion binding"/>
    <property type="evidence" value="ECO:0007669"/>
    <property type="project" value="UniProtKB-KW"/>
</dbReference>
<dbReference type="InterPro" id="IPR006390">
    <property type="entry name" value="DHP_synth_dom"/>
</dbReference>
<dbReference type="PROSITE" id="PS00793">
    <property type="entry name" value="DHPS_2"/>
    <property type="match status" value="1"/>
</dbReference>
<comment type="similarity">
    <text evidence="4 10">Belongs to the DHPS family.</text>
</comment>
<evidence type="ECO:0000256" key="2">
    <source>
        <dbReference type="ARBA" id="ARBA00001946"/>
    </source>
</evidence>
<evidence type="ECO:0000256" key="9">
    <source>
        <dbReference type="ARBA" id="ARBA00022909"/>
    </source>
</evidence>
<keyword evidence="6 10" id="KW-0808">Transferase</keyword>
<evidence type="ECO:0000256" key="1">
    <source>
        <dbReference type="ARBA" id="ARBA00000012"/>
    </source>
</evidence>
<dbReference type="EMBL" id="UASJ01000001">
    <property type="protein sequence ID" value="SQB63546.1"/>
    <property type="molecule type" value="Genomic_DNA"/>
</dbReference>
<evidence type="ECO:0000256" key="10">
    <source>
        <dbReference type="RuleBase" id="RU361205"/>
    </source>
</evidence>
<dbReference type="NCBIfam" id="TIGR01496">
    <property type="entry name" value="DHPS"/>
    <property type="match status" value="1"/>
</dbReference>
<dbReference type="PANTHER" id="PTHR20941:SF1">
    <property type="entry name" value="FOLIC ACID SYNTHESIS PROTEIN FOL1"/>
    <property type="match status" value="1"/>
</dbReference>
<dbReference type="GO" id="GO:0046654">
    <property type="term" value="P:tetrahydrofolate biosynthetic process"/>
    <property type="evidence" value="ECO:0007669"/>
    <property type="project" value="UniProtKB-UniPathway"/>
</dbReference>
<dbReference type="UniPathway" id="UPA00077">
    <property type="reaction ID" value="UER00156"/>
</dbReference>
<reference evidence="12 15" key="2">
    <citation type="submission" date="2020-04" db="EMBL/GenBank/DDBJ databases">
        <title>Antimicrobial susceptibility and clonality of vaginal-derived multi-drug resistant Mobiluncus isolates in China.</title>
        <authorList>
            <person name="Zhang X."/>
        </authorList>
    </citation>
    <scope>NUCLEOTIDE SEQUENCE [LARGE SCALE GENOMIC DNA]</scope>
    <source>
        <strain evidence="12 15">19</strain>
    </source>
</reference>
<dbReference type="GO" id="GO:0046656">
    <property type="term" value="P:folic acid biosynthetic process"/>
    <property type="evidence" value="ECO:0007669"/>
    <property type="project" value="UniProtKB-KW"/>
</dbReference>
<evidence type="ECO:0000256" key="7">
    <source>
        <dbReference type="ARBA" id="ARBA00022723"/>
    </source>
</evidence>
<dbReference type="Gene3D" id="3.20.20.20">
    <property type="entry name" value="Dihydropteroate synthase-like"/>
    <property type="match status" value="1"/>
</dbReference>
<protein>
    <recommendedName>
        <fullName evidence="5 10">Dihydropteroate synthase</fullName>
        <shortName evidence="10">DHPS</shortName>
        <ecNumber evidence="5 10">2.5.1.15</ecNumber>
    </recommendedName>
    <alternativeName>
        <fullName evidence="10">Dihydropteroate pyrophosphorylase</fullName>
    </alternativeName>
</protein>
<reference evidence="13 14" key="1">
    <citation type="submission" date="2018-06" db="EMBL/GenBank/DDBJ databases">
        <authorList>
            <consortium name="Pathogen Informatics"/>
            <person name="Doyle S."/>
        </authorList>
    </citation>
    <scope>NUCLEOTIDE SEQUENCE [LARGE SCALE GENOMIC DNA]</scope>
    <source>
        <strain evidence="13 14">NCTC11820</strain>
    </source>
</reference>
<dbReference type="Pfam" id="PF00809">
    <property type="entry name" value="Pterin_bind"/>
    <property type="match status" value="1"/>
</dbReference>
<comment type="pathway">
    <text evidence="3 10">Cofactor biosynthesis; tetrahydrofolate biosynthesis; 7,8-dihydrofolate from 2-amino-4-hydroxy-6-hydroxymethyl-7,8-dihydropteridine diphosphate and 4-aminobenzoate: step 1/2.</text>
</comment>
<evidence type="ECO:0000256" key="8">
    <source>
        <dbReference type="ARBA" id="ARBA00022842"/>
    </source>
</evidence>
<keyword evidence="8 10" id="KW-0460">Magnesium</keyword>
<evidence type="ECO:0000256" key="6">
    <source>
        <dbReference type="ARBA" id="ARBA00022679"/>
    </source>
</evidence>
<dbReference type="RefSeq" id="WP_004008370.1">
    <property type="nucleotide sequence ID" value="NZ_CP068112.1"/>
</dbReference>
<proteinExistence type="inferred from homology"/>
<dbReference type="InterPro" id="IPR000489">
    <property type="entry name" value="Pterin-binding_dom"/>
</dbReference>
<dbReference type="Proteomes" id="UP000250245">
    <property type="component" value="Unassembled WGS sequence"/>
</dbReference>
<dbReference type="GeneID" id="55564521"/>
<evidence type="ECO:0000313" key="14">
    <source>
        <dbReference type="Proteomes" id="UP000250245"/>
    </source>
</evidence>
<dbReference type="InterPro" id="IPR045031">
    <property type="entry name" value="DHP_synth-like"/>
</dbReference>
<dbReference type="PANTHER" id="PTHR20941">
    <property type="entry name" value="FOLATE SYNTHESIS PROTEINS"/>
    <property type="match status" value="1"/>
</dbReference>